<evidence type="ECO:0008006" key="3">
    <source>
        <dbReference type="Google" id="ProtNLM"/>
    </source>
</evidence>
<protein>
    <recommendedName>
        <fullName evidence="3">F-box domain-containing protein</fullName>
    </recommendedName>
</protein>
<organism evidence="1 2">
    <name type="scientific">Coemansia pectinata</name>
    <dbReference type="NCBI Taxonomy" id="1052879"/>
    <lineage>
        <taxon>Eukaryota</taxon>
        <taxon>Fungi</taxon>
        <taxon>Fungi incertae sedis</taxon>
        <taxon>Zoopagomycota</taxon>
        <taxon>Kickxellomycotina</taxon>
        <taxon>Kickxellomycetes</taxon>
        <taxon>Kickxellales</taxon>
        <taxon>Kickxellaceae</taxon>
        <taxon>Coemansia</taxon>
    </lineage>
</organism>
<comment type="caution">
    <text evidence="1">The sequence shown here is derived from an EMBL/GenBank/DDBJ whole genome shotgun (WGS) entry which is preliminary data.</text>
</comment>
<dbReference type="EMBL" id="JANBUH010000081">
    <property type="protein sequence ID" value="KAJ2755030.1"/>
    <property type="molecule type" value="Genomic_DNA"/>
</dbReference>
<proteinExistence type="predicted"/>
<sequence length="185" mass="20809">MQLQSPFQILPLHIVDRIVDYVAGSSRLRFKHVTKGYENYAMLLTPLLLTCPSLSSPALARIFWIYEMPLTNRPEGVRRMIHSMQHCVSDAGSPAHLYARELEIILTMLDVRSIKFKFLDPSALEQQAYNAIALPAIESNISAFVQRIKLIAPLAKKITISVSPLNSHEPLFPVQPFSDLVAQLS</sequence>
<evidence type="ECO:0000313" key="1">
    <source>
        <dbReference type="EMBL" id="KAJ2755030.1"/>
    </source>
</evidence>
<name>A0A9W8GY02_9FUNG</name>
<reference evidence="1" key="1">
    <citation type="submission" date="2022-07" db="EMBL/GenBank/DDBJ databases">
        <title>Phylogenomic reconstructions and comparative analyses of Kickxellomycotina fungi.</title>
        <authorList>
            <person name="Reynolds N.K."/>
            <person name="Stajich J.E."/>
            <person name="Barry K."/>
            <person name="Grigoriev I.V."/>
            <person name="Crous P."/>
            <person name="Smith M.E."/>
        </authorList>
    </citation>
    <scope>NUCLEOTIDE SEQUENCE</scope>
    <source>
        <strain evidence="1">BCRC 34297</strain>
    </source>
</reference>
<dbReference type="Proteomes" id="UP001140011">
    <property type="component" value="Unassembled WGS sequence"/>
</dbReference>
<keyword evidence="2" id="KW-1185">Reference proteome</keyword>
<gene>
    <name evidence="1" type="ORF">GGI19_001959</name>
</gene>
<dbReference type="AlphaFoldDB" id="A0A9W8GY02"/>
<evidence type="ECO:0000313" key="2">
    <source>
        <dbReference type="Proteomes" id="UP001140011"/>
    </source>
</evidence>
<accession>A0A9W8GY02</accession>